<dbReference type="EMBL" id="FQUT01000012">
    <property type="protein sequence ID" value="SHG26013.1"/>
    <property type="molecule type" value="Genomic_DNA"/>
</dbReference>
<keyword evidence="5 9" id="KW-0798">TonB box</keyword>
<dbReference type="InterPro" id="IPR012910">
    <property type="entry name" value="Plug_dom"/>
</dbReference>
<dbReference type="AlphaFoldDB" id="A0A1M5IE01"/>
<evidence type="ECO:0000256" key="8">
    <source>
        <dbReference type="PROSITE-ProRule" id="PRU01360"/>
    </source>
</evidence>
<feature type="chain" id="PRO_5011979566" evidence="10">
    <location>
        <begin position="21"/>
        <end position="1020"/>
    </location>
</feature>
<dbReference type="NCBIfam" id="TIGR04056">
    <property type="entry name" value="OMP_RagA_SusC"/>
    <property type="match status" value="1"/>
</dbReference>
<proteinExistence type="inferred from homology"/>
<evidence type="ECO:0000256" key="7">
    <source>
        <dbReference type="ARBA" id="ARBA00023237"/>
    </source>
</evidence>
<evidence type="ECO:0000256" key="4">
    <source>
        <dbReference type="ARBA" id="ARBA00022692"/>
    </source>
</evidence>
<feature type="domain" description="TonB-dependent receptor plug" evidence="12">
    <location>
        <begin position="148"/>
        <end position="272"/>
    </location>
</feature>
<keyword evidence="14" id="KW-1185">Reference proteome</keyword>
<protein>
    <submittedName>
        <fullName evidence="13">TonB-linked outer membrane protein, SusC/RagA family</fullName>
    </submittedName>
</protein>
<evidence type="ECO:0000256" key="6">
    <source>
        <dbReference type="ARBA" id="ARBA00023136"/>
    </source>
</evidence>
<evidence type="ECO:0000256" key="5">
    <source>
        <dbReference type="ARBA" id="ARBA00023077"/>
    </source>
</evidence>
<feature type="signal peptide" evidence="10">
    <location>
        <begin position="1"/>
        <end position="20"/>
    </location>
</feature>
<dbReference type="InterPro" id="IPR039426">
    <property type="entry name" value="TonB-dep_rcpt-like"/>
</dbReference>
<evidence type="ECO:0000256" key="3">
    <source>
        <dbReference type="ARBA" id="ARBA00022452"/>
    </source>
</evidence>
<dbReference type="InterPro" id="IPR023997">
    <property type="entry name" value="TonB-dep_OMP_SusC/RagA_CS"/>
</dbReference>
<feature type="domain" description="TonB-dependent receptor-like beta-barrel" evidence="11">
    <location>
        <begin position="439"/>
        <end position="849"/>
    </location>
</feature>
<keyword evidence="7 8" id="KW-0998">Cell outer membrane</keyword>
<dbReference type="InterPro" id="IPR023996">
    <property type="entry name" value="TonB-dep_OMP_SusC/RagA"/>
</dbReference>
<dbReference type="InterPro" id="IPR000531">
    <property type="entry name" value="Beta-barrel_TonB"/>
</dbReference>
<evidence type="ECO:0000259" key="11">
    <source>
        <dbReference type="Pfam" id="PF00593"/>
    </source>
</evidence>
<sequence length="1020" mass="113088">MKILCTATVFLLFGWQGLHAQQDLSKLKVDFETGKTTATQAVNKFLSQHTKEYAYSNDDLENYMVQPLKCKNELVLECLNKILKDIPVEALIYKNGIIIRAKKNKSSSNLESPSVNIAKTDTINRLSEIHSIEELTLNAGYYKVSDKKRTGSIAKVTAKDIENQPINNVLSAAQGRVAGVNIIQNSGVPGSGFQVQIRGKNSLRNDGNYPLYIVDGVPIGNEVKTFGYTAAILPTGNINPLNSINPNDIESIEILKDADATAIYGSRGANGVILVTTKKGKSGKLSVGLTSSYGISNAISNLKMMNTEQYLNMRKQAFINSGISSYPAVAYDVNGTWDSDRFTDWSKTLIGNTAALSNMQLQLSGGSETTSFLLSLGNSQQTTVFGNDQKYKTGNISSNISHHSKDKRLNLSISNMFSMQKNNVINSDITRRAYTLSPNSPALYNASGALNWENNTWSNPVAAYNATYSNENIQYMSNLNLGYEIFKDIILKLNGGINYQAFEEWNISPHTIYNPAYASGQSSANSSAFKNNQKRLSYILEPQVNWKIQRNIHALDVLIGGTFQSENNSSGSMSGYGFESNALIHNIAAARTKNIEDQFTTQYKYAAVFGRINYQLNNKYILNVTGRRDGSSRFGPNKKYANFGAVGAAWLFSKENLLEKIDWLSFGKLRGSFGTTGSDNIGDYQYLNTYTVSSSIYDGTTGLAPSRLYNPDFSWEKTSKLETAVELGFLKNRLNLTAAWYRNRSSNQLVGYQLPAITGFSTVQANLDATVENSGWEFELNAKPLSKGRLLWETSFNISFPKNKLLSFPGLEGSTYSNTFIIGQPTSIVRLYNLEGIDPKTGTYIFTDYNGDGKISSADDRQVVENIGVRFFGGFSSNLHFENWDLSFLFQFVKQKSRNYNSILPSPGLMNNLPVELLNVWSSSNPEGLYQPYTSTPAANHSIFQSSTASVSDASFIRLKNVELAYTIPLRNTFLSNVKVYIQAQNLITWTKYFGIDPEFTTIGYLPPLRTFAFGLKLNL</sequence>
<organism evidence="13 14">
    <name type="scientific">Chryseobacterium arachidis</name>
    <dbReference type="NCBI Taxonomy" id="1416778"/>
    <lineage>
        <taxon>Bacteria</taxon>
        <taxon>Pseudomonadati</taxon>
        <taxon>Bacteroidota</taxon>
        <taxon>Flavobacteriia</taxon>
        <taxon>Flavobacteriales</taxon>
        <taxon>Weeksellaceae</taxon>
        <taxon>Chryseobacterium group</taxon>
        <taxon>Chryseobacterium</taxon>
    </lineage>
</organism>
<evidence type="ECO:0000256" key="9">
    <source>
        <dbReference type="RuleBase" id="RU003357"/>
    </source>
</evidence>
<evidence type="ECO:0000256" key="10">
    <source>
        <dbReference type="SAM" id="SignalP"/>
    </source>
</evidence>
<keyword evidence="6 8" id="KW-0472">Membrane</keyword>
<dbReference type="Gene3D" id="2.170.130.10">
    <property type="entry name" value="TonB-dependent receptor, plug domain"/>
    <property type="match status" value="1"/>
</dbReference>
<evidence type="ECO:0000313" key="14">
    <source>
        <dbReference type="Proteomes" id="UP000184518"/>
    </source>
</evidence>
<dbReference type="PROSITE" id="PS52016">
    <property type="entry name" value="TONB_DEPENDENT_REC_3"/>
    <property type="match status" value="1"/>
</dbReference>
<gene>
    <name evidence="13" type="ORF">SAMN05443633_11290</name>
</gene>
<keyword evidence="10" id="KW-0732">Signal</keyword>
<accession>A0A1M5IE01</accession>
<dbReference type="STRING" id="1416778.SAMN05443633_11290"/>
<keyword evidence="2 8" id="KW-0813">Transport</keyword>
<comment type="subcellular location">
    <subcellularLocation>
        <location evidence="1 8">Cell outer membrane</location>
        <topology evidence="1 8">Multi-pass membrane protein</topology>
    </subcellularLocation>
</comment>
<evidence type="ECO:0000256" key="2">
    <source>
        <dbReference type="ARBA" id="ARBA00022448"/>
    </source>
</evidence>
<dbReference type="InterPro" id="IPR036942">
    <property type="entry name" value="Beta-barrel_TonB_sf"/>
</dbReference>
<evidence type="ECO:0000313" key="13">
    <source>
        <dbReference type="EMBL" id="SHG26013.1"/>
    </source>
</evidence>
<dbReference type="RefSeq" id="WP_072961574.1">
    <property type="nucleotide sequence ID" value="NZ_FQUT01000012.1"/>
</dbReference>
<dbReference type="OrthoDB" id="9768177at2"/>
<dbReference type="Pfam" id="PF00593">
    <property type="entry name" value="TonB_dep_Rec_b-barrel"/>
    <property type="match status" value="1"/>
</dbReference>
<dbReference type="GO" id="GO:0009279">
    <property type="term" value="C:cell outer membrane"/>
    <property type="evidence" value="ECO:0007669"/>
    <property type="project" value="UniProtKB-SubCell"/>
</dbReference>
<dbReference type="NCBIfam" id="TIGR04057">
    <property type="entry name" value="SusC_RagA_signa"/>
    <property type="match status" value="1"/>
</dbReference>
<reference evidence="14" key="1">
    <citation type="submission" date="2016-11" db="EMBL/GenBank/DDBJ databases">
        <authorList>
            <person name="Varghese N."/>
            <person name="Submissions S."/>
        </authorList>
    </citation>
    <scope>NUCLEOTIDE SEQUENCE [LARGE SCALE GENOMIC DNA]</scope>
    <source>
        <strain evidence="14">DSM 27619</strain>
    </source>
</reference>
<name>A0A1M5IE01_9FLAO</name>
<dbReference type="Proteomes" id="UP000184518">
    <property type="component" value="Unassembled WGS sequence"/>
</dbReference>
<evidence type="ECO:0000256" key="1">
    <source>
        <dbReference type="ARBA" id="ARBA00004571"/>
    </source>
</evidence>
<comment type="similarity">
    <text evidence="8 9">Belongs to the TonB-dependent receptor family.</text>
</comment>
<keyword evidence="3 8" id="KW-1134">Transmembrane beta strand</keyword>
<evidence type="ECO:0000259" key="12">
    <source>
        <dbReference type="Pfam" id="PF07715"/>
    </source>
</evidence>
<dbReference type="Pfam" id="PF07715">
    <property type="entry name" value="Plug"/>
    <property type="match status" value="1"/>
</dbReference>
<keyword evidence="4 8" id="KW-0812">Transmembrane</keyword>
<dbReference type="Gene3D" id="2.40.170.20">
    <property type="entry name" value="TonB-dependent receptor, beta-barrel domain"/>
    <property type="match status" value="1"/>
</dbReference>
<dbReference type="InterPro" id="IPR037066">
    <property type="entry name" value="Plug_dom_sf"/>
</dbReference>
<dbReference type="SUPFAM" id="SSF56935">
    <property type="entry name" value="Porins"/>
    <property type="match status" value="1"/>
</dbReference>